<comment type="caution">
    <text evidence="1">The sequence shown here is derived from an EMBL/GenBank/DDBJ whole genome shotgun (WGS) entry which is preliminary data.</text>
</comment>
<sequence length="101" mass="11791">MEHQKNGVICLNHLLRIYMNPRFANFSTKWNYRKMGGITTTVKDIEICLDEETLRIIRGVHVKGIRIIEGCKPYREFTKLATKRGEIKRAGLPKKLLKGEY</sequence>
<keyword evidence="2" id="KW-1185">Reference proteome</keyword>
<dbReference type="OrthoDB" id="1303972at2759"/>
<name>A0A9J5WJA7_SOLCO</name>
<proteinExistence type="predicted"/>
<gene>
    <name evidence="1" type="ORF">H5410_055768</name>
</gene>
<accession>A0A9J5WJA7</accession>
<dbReference type="Proteomes" id="UP000824120">
    <property type="component" value="Chromosome 11"/>
</dbReference>
<evidence type="ECO:0000313" key="2">
    <source>
        <dbReference type="Proteomes" id="UP000824120"/>
    </source>
</evidence>
<evidence type="ECO:0000313" key="1">
    <source>
        <dbReference type="EMBL" id="KAG5575634.1"/>
    </source>
</evidence>
<organism evidence="1 2">
    <name type="scientific">Solanum commersonii</name>
    <name type="common">Commerson's wild potato</name>
    <name type="synonym">Commerson's nightshade</name>
    <dbReference type="NCBI Taxonomy" id="4109"/>
    <lineage>
        <taxon>Eukaryota</taxon>
        <taxon>Viridiplantae</taxon>
        <taxon>Streptophyta</taxon>
        <taxon>Embryophyta</taxon>
        <taxon>Tracheophyta</taxon>
        <taxon>Spermatophyta</taxon>
        <taxon>Magnoliopsida</taxon>
        <taxon>eudicotyledons</taxon>
        <taxon>Gunneridae</taxon>
        <taxon>Pentapetalae</taxon>
        <taxon>asterids</taxon>
        <taxon>lamiids</taxon>
        <taxon>Solanales</taxon>
        <taxon>Solanaceae</taxon>
        <taxon>Solanoideae</taxon>
        <taxon>Solaneae</taxon>
        <taxon>Solanum</taxon>
    </lineage>
</organism>
<dbReference type="EMBL" id="JACXVP010000011">
    <property type="protein sequence ID" value="KAG5575634.1"/>
    <property type="molecule type" value="Genomic_DNA"/>
</dbReference>
<protein>
    <submittedName>
        <fullName evidence="1">Uncharacterized protein</fullName>
    </submittedName>
</protein>
<reference evidence="1 2" key="1">
    <citation type="submission" date="2020-09" db="EMBL/GenBank/DDBJ databases">
        <title>De no assembly of potato wild relative species, Solanum commersonii.</title>
        <authorList>
            <person name="Cho K."/>
        </authorList>
    </citation>
    <scope>NUCLEOTIDE SEQUENCE [LARGE SCALE GENOMIC DNA]</scope>
    <source>
        <strain evidence="1">LZ3.2</strain>
        <tissue evidence="1">Leaf</tissue>
    </source>
</reference>
<dbReference type="AlphaFoldDB" id="A0A9J5WJA7"/>